<dbReference type="PANTHER" id="PTHR33164">
    <property type="entry name" value="TRANSCRIPTIONAL REGULATOR, MARR FAMILY"/>
    <property type="match status" value="1"/>
</dbReference>
<dbReference type="InterPro" id="IPR023187">
    <property type="entry name" value="Tscrpt_reg_MarR-type_CS"/>
</dbReference>
<dbReference type="RefSeq" id="WP_066783349.1">
    <property type="nucleotide sequence ID" value="NZ_LWQS01000034.1"/>
</dbReference>
<evidence type="ECO:0000256" key="2">
    <source>
        <dbReference type="ARBA" id="ARBA00023125"/>
    </source>
</evidence>
<dbReference type="PRINTS" id="PR00598">
    <property type="entry name" value="HTHMARR"/>
</dbReference>
<dbReference type="PROSITE" id="PS01117">
    <property type="entry name" value="HTH_MARR_1"/>
    <property type="match status" value="1"/>
</dbReference>
<keyword evidence="6" id="KW-1185">Reference proteome</keyword>
<feature type="domain" description="HTH marR-type" evidence="4">
    <location>
        <begin position="1"/>
        <end position="140"/>
    </location>
</feature>
<evidence type="ECO:0000256" key="3">
    <source>
        <dbReference type="ARBA" id="ARBA00023163"/>
    </source>
</evidence>
<dbReference type="InterPro" id="IPR036390">
    <property type="entry name" value="WH_DNA-bd_sf"/>
</dbReference>
<dbReference type="AlphaFoldDB" id="A0A178MHW8"/>
<name>A0A178MHW8_9CHLR</name>
<evidence type="ECO:0000256" key="1">
    <source>
        <dbReference type="ARBA" id="ARBA00023015"/>
    </source>
</evidence>
<dbReference type="Pfam" id="PF01047">
    <property type="entry name" value="MarR"/>
    <property type="match status" value="1"/>
</dbReference>
<keyword evidence="1" id="KW-0805">Transcription regulation</keyword>
<dbReference type="GO" id="GO:0003700">
    <property type="term" value="F:DNA-binding transcription factor activity"/>
    <property type="evidence" value="ECO:0007669"/>
    <property type="project" value="InterPro"/>
</dbReference>
<dbReference type="InterPro" id="IPR000835">
    <property type="entry name" value="HTH_MarR-typ"/>
</dbReference>
<reference evidence="5 6" key="1">
    <citation type="submission" date="2016-04" db="EMBL/GenBank/DDBJ databases">
        <title>Chloroflexus islandicus sp. nov., a thermophilic filamentous anoxygenic phototrophic bacterium from geyser Strokkur (Iceland).</title>
        <authorList>
            <person name="Gaisin V.A."/>
            <person name="Kalashnikov A.M."/>
            <person name="Sukhacheva M.V."/>
            <person name="Grouzdev D.S."/>
            <person name="Ivanov T.M."/>
            <person name="Kuznetsov B."/>
            <person name="Gorlenko V.M."/>
        </authorList>
    </citation>
    <scope>NUCLEOTIDE SEQUENCE [LARGE SCALE GENOMIC DNA]</scope>
    <source>
        <strain evidence="6">isl-2</strain>
    </source>
</reference>
<accession>A0A178MHW8</accession>
<organism evidence="5 6">
    <name type="scientific">Chloroflexus islandicus</name>
    <dbReference type="NCBI Taxonomy" id="1707952"/>
    <lineage>
        <taxon>Bacteria</taxon>
        <taxon>Bacillati</taxon>
        <taxon>Chloroflexota</taxon>
        <taxon>Chloroflexia</taxon>
        <taxon>Chloroflexales</taxon>
        <taxon>Chloroflexineae</taxon>
        <taxon>Chloroflexaceae</taxon>
        <taxon>Chloroflexus</taxon>
    </lineage>
</organism>
<dbReference type="Gene3D" id="1.10.10.10">
    <property type="entry name" value="Winged helix-like DNA-binding domain superfamily/Winged helix DNA-binding domain"/>
    <property type="match status" value="1"/>
</dbReference>
<proteinExistence type="predicted"/>
<evidence type="ECO:0000313" key="6">
    <source>
        <dbReference type="Proteomes" id="UP000078287"/>
    </source>
</evidence>
<gene>
    <name evidence="5" type="ORF">A6A03_09010</name>
</gene>
<dbReference type="InterPro" id="IPR036388">
    <property type="entry name" value="WH-like_DNA-bd_sf"/>
</dbReference>
<dbReference type="STRING" id="1707952.A6A03_09010"/>
<dbReference type="GO" id="GO:0006950">
    <property type="term" value="P:response to stress"/>
    <property type="evidence" value="ECO:0007669"/>
    <property type="project" value="TreeGrafter"/>
</dbReference>
<sequence length="156" mass="17614">MKQHDVRSHLPHQLIHDVYVLLDDGDRRALAHTNLTPLEFNLLLQLDLEQGQRLTDVGAKLLCVKSTITRLVDRLERDGLVRRNPDPDDRRAQRLILTPRGAAVRAEALAMHNAAVERRMGLLDAEEQEQLTRLLLKLRDGLAADLAAQQAIEAET</sequence>
<comment type="caution">
    <text evidence="5">The sequence shown here is derived from an EMBL/GenBank/DDBJ whole genome shotgun (WGS) entry which is preliminary data.</text>
</comment>
<dbReference type="SUPFAM" id="SSF46785">
    <property type="entry name" value="Winged helix' DNA-binding domain"/>
    <property type="match status" value="1"/>
</dbReference>
<protein>
    <submittedName>
        <fullName evidence="5">MarR family transcriptional regulator</fullName>
    </submittedName>
</protein>
<dbReference type="EMBL" id="LWQS01000034">
    <property type="protein sequence ID" value="OAN47767.1"/>
    <property type="molecule type" value="Genomic_DNA"/>
</dbReference>
<dbReference type="OrthoDB" id="163346at2"/>
<dbReference type="PROSITE" id="PS50995">
    <property type="entry name" value="HTH_MARR_2"/>
    <property type="match status" value="1"/>
</dbReference>
<dbReference type="InterPro" id="IPR039422">
    <property type="entry name" value="MarR/SlyA-like"/>
</dbReference>
<evidence type="ECO:0000313" key="5">
    <source>
        <dbReference type="EMBL" id="OAN47767.1"/>
    </source>
</evidence>
<keyword evidence="2" id="KW-0238">DNA-binding</keyword>
<dbReference type="SMART" id="SM00347">
    <property type="entry name" value="HTH_MARR"/>
    <property type="match status" value="1"/>
</dbReference>
<keyword evidence="3" id="KW-0804">Transcription</keyword>
<dbReference type="Proteomes" id="UP000078287">
    <property type="component" value="Unassembled WGS sequence"/>
</dbReference>
<dbReference type="GO" id="GO:0003677">
    <property type="term" value="F:DNA binding"/>
    <property type="evidence" value="ECO:0007669"/>
    <property type="project" value="UniProtKB-KW"/>
</dbReference>
<evidence type="ECO:0000259" key="4">
    <source>
        <dbReference type="PROSITE" id="PS50995"/>
    </source>
</evidence>
<dbReference type="PANTHER" id="PTHR33164:SF99">
    <property type="entry name" value="MARR FAMILY REGULATORY PROTEIN"/>
    <property type="match status" value="1"/>
</dbReference>